<accession>A0A2P6N826</accession>
<name>A0A2P6N826_9EUKA</name>
<dbReference type="Proteomes" id="UP000241769">
    <property type="component" value="Unassembled WGS sequence"/>
</dbReference>
<dbReference type="InParanoid" id="A0A2P6N826"/>
<keyword evidence="2" id="KW-1185">Reference proteome</keyword>
<evidence type="ECO:0000313" key="1">
    <source>
        <dbReference type="EMBL" id="PRP80107.1"/>
    </source>
</evidence>
<organism evidence="1 2">
    <name type="scientific">Planoprotostelium fungivorum</name>
    <dbReference type="NCBI Taxonomy" id="1890364"/>
    <lineage>
        <taxon>Eukaryota</taxon>
        <taxon>Amoebozoa</taxon>
        <taxon>Evosea</taxon>
        <taxon>Variosea</taxon>
        <taxon>Cavosteliida</taxon>
        <taxon>Cavosteliaceae</taxon>
        <taxon>Planoprotostelium</taxon>
    </lineage>
</organism>
<dbReference type="AlphaFoldDB" id="A0A2P6N826"/>
<sequence length="89" mass="9901">MISKSSFVNSLPIAPPQVGFQSKTWICAHDVITSGVSTRNFKELFFLTGEKERKRLERVLGSYSSPTVVSTTRPCEAWDSRCQAGGVQY</sequence>
<gene>
    <name evidence="1" type="ORF">PROFUN_12261</name>
</gene>
<dbReference type="EMBL" id="MDYQ01000161">
    <property type="protein sequence ID" value="PRP80107.1"/>
    <property type="molecule type" value="Genomic_DNA"/>
</dbReference>
<proteinExistence type="predicted"/>
<protein>
    <submittedName>
        <fullName evidence="1">Uncharacterized protein</fullName>
    </submittedName>
</protein>
<comment type="caution">
    <text evidence="1">The sequence shown here is derived from an EMBL/GenBank/DDBJ whole genome shotgun (WGS) entry which is preliminary data.</text>
</comment>
<evidence type="ECO:0000313" key="2">
    <source>
        <dbReference type="Proteomes" id="UP000241769"/>
    </source>
</evidence>
<reference evidence="1 2" key="1">
    <citation type="journal article" date="2018" name="Genome Biol. Evol.">
        <title>Multiple Roots of Fruiting Body Formation in Amoebozoa.</title>
        <authorList>
            <person name="Hillmann F."/>
            <person name="Forbes G."/>
            <person name="Novohradska S."/>
            <person name="Ferling I."/>
            <person name="Riege K."/>
            <person name="Groth M."/>
            <person name="Westermann M."/>
            <person name="Marz M."/>
            <person name="Spaller T."/>
            <person name="Winckler T."/>
            <person name="Schaap P."/>
            <person name="Glockner G."/>
        </authorList>
    </citation>
    <scope>NUCLEOTIDE SEQUENCE [LARGE SCALE GENOMIC DNA]</scope>
    <source>
        <strain evidence="1 2">Jena</strain>
    </source>
</reference>